<gene>
    <name evidence="1" type="ORF">TIFTF001_018820</name>
</gene>
<name>A0AA88DB40_FICCA</name>
<dbReference type="EMBL" id="BTGU01000031">
    <property type="protein sequence ID" value="GMN49661.1"/>
    <property type="molecule type" value="Genomic_DNA"/>
</dbReference>
<evidence type="ECO:0000313" key="2">
    <source>
        <dbReference type="Proteomes" id="UP001187192"/>
    </source>
</evidence>
<proteinExistence type="predicted"/>
<accession>A0AA88DB40</accession>
<keyword evidence="2" id="KW-1185">Reference proteome</keyword>
<dbReference type="Proteomes" id="UP001187192">
    <property type="component" value="Unassembled WGS sequence"/>
</dbReference>
<reference evidence="1" key="1">
    <citation type="submission" date="2023-07" db="EMBL/GenBank/DDBJ databases">
        <title>draft genome sequence of fig (Ficus carica).</title>
        <authorList>
            <person name="Takahashi T."/>
            <person name="Nishimura K."/>
        </authorList>
    </citation>
    <scope>NUCLEOTIDE SEQUENCE</scope>
</reference>
<protein>
    <submittedName>
        <fullName evidence="1">Uncharacterized protein</fullName>
    </submittedName>
</protein>
<evidence type="ECO:0000313" key="1">
    <source>
        <dbReference type="EMBL" id="GMN49661.1"/>
    </source>
</evidence>
<sequence>MIAGGGGAAGARFSSMTNRLSGRVLRPTYKISSNRAALSLLRLVGVTRPLAVLAASDDYVLVLVPELELPVISAFPDRASFSESDTLLIEKRKNFYLLG</sequence>
<comment type="caution">
    <text evidence="1">The sequence shown here is derived from an EMBL/GenBank/DDBJ whole genome shotgun (WGS) entry which is preliminary data.</text>
</comment>
<dbReference type="AlphaFoldDB" id="A0AA88DB40"/>
<organism evidence="1 2">
    <name type="scientific">Ficus carica</name>
    <name type="common">Common fig</name>
    <dbReference type="NCBI Taxonomy" id="3494"/>
    <lineage>
        <taxon>Eukaryota</taxon>
        <taxon>Viridiplantae</taxon>
        <taxon>Streptophyta</taxon>
        <taxon>Embryophyta</taxon>
        <taxon>Tracheophyta</taxon>
        <taxon>Spermatophyta</taxon>
        <taxon>Magnoliopsida</taxon>
        <taxon>eudicotyledons</taxon>
        <taxon>Gunneridae</taxon>
        <taxon>Pentapetalae</taxon>
        <taxon>rosids</taxon>
        <taxon>fabids</taxon>
        <taxon>Rosales</taxon>
        <taxon>Moraceae</taxon>
        <taxon>Ficeae</taxon>
        <taxon>Ficus</taxon>
    </lineage>
</organism>